<proteinExistence type="predicted"/>
<dbReference type="InterPro" id="IPR004114">
    <property type="entry name" value="THUMP_dom"/>
</dbReference>
<feature type="domain" description="THUMP" evidence="2">
    <location>
        <begin position="49"/>
        <end position="150"/>
    </location>
</feature>
<accession>A0A218P3G3</accession>
<dbReference type="SMART" id="SM00981">
    <property type="entry name" value="THUMP"/>
    <property type="match status" value="1"/>
</dbReference>
<organism evidence="3 4">
    <name type="scientific">Thermococcus celer Vu 13 = JCM 8558</name>
    <dbReference type="NCBI Taxonomy" id="1293037"/>
    <lineage>
        <taxon>Archaea</taxon>
        <taxon>Methanobacteriati</taxon>
        <taxon>Methanobacteriota</taxon>
        <taxon>Thermococci</taxon>
        <taxon>Thermococcales</taxon>
        <taxon>Thermococcaceae</taxon>
        <taxon>Thermococcus</taxon>
    </lineage>
</organism>
<dbReference type="GeneID" id="33324659"/>
<evidence type="ECO:0000256" key="1">
    <source>
        <dbReference type="PROSITE-ProRule" id="PRU00529"/>
    </source>
</evidence>
<dbReference type="EMBL" id="CP014854">
    <property type="protein sequence ID" value="ASI99470.1"/>
    <property type="molecule type" value="Genomic_DNA"/>
</dbReference>
<sequence>MTILLVTAPHNREGDAILELEWALERVKVKGTDWRGVLLAETPLPKDEALERLRNFETQAIQRVVPLERLVPAKREEVEKAVLELAERIRGTFAVRVKVRGSKRLSGRELEVNLGSLIVERYGLKVNLGDPDYTVLVEVLGKKAGIGLARRGEVLRFEVRE</sequence>
<dbReference type="Proteomes" id="UP000197156">
    <property type="component" value="Chromosome"/>
</dbReference>
<dbReference type="AlphaFoldDB" id="A0A218P3G3"/>
<dbReference type="GO" id="GO:0006400">
    <property type="term" value="P:tRNA modification"/>
    <property type="evidence" value="ECO:0007669"/>
    <property type="project" value="InterPro"/>
</dbReference>
<dbReference type="KEGG" id="tce:A3L02_07820"/>
<dbReference type="PROSITE" id="PS51165">
    <property type="entry name" value="THUMP"/>
    <property type="match status" value="1"/>
</dbReference>
<dbReference type="InterPro" id="IPR040183">
    <property type="entry name" value="THUMPD1-like"/>
</dbReference>
<reference evidence="3 4" key="1">
    <citation type="submission" date="2016-03" db="EMBL/GenBank/DDBJ databases">
        <title>Complete genome sequence of Thermococcus celer.</title>
        <authorList>
            <person name="Oger P.M."/>
        </authorList>
    </citation>
    <scope>NUCLEOTIDE SEQUENCE [LARGE SCALE GENOMIC DNA]</scope>
    <source>
        <strain evidence="3 4">Vu 13</strain>
    </source>
</reference>
<dbReference type="RefSeq" id="WP_088863395.1">
    <property type="nucleotide sequence ID" value="NZ_CP014854.1"/>
</dbReference>
<keyword evidence="1" id="KW-0694">RNA-binding</keyword>
<dbReference type="Pfam" id="PF02926">
    <property type="entry name" value="THUMP"/>
    <property type="match status" value="1"/>
</dbReference>
<name>A0A218P3G3_THECE</name>
<evidence type="ECO:0000313" key="4">
    <source>
        <dbReference type="Proteomes" id="UP000197156"/>
    </source>
</evidence>
<keyword evidence="4" id="KW-1185">Reference proteome</keyword>
<dbReference type="CDD" id="cd11717">
    <property type="entry name" value="THUMP_THUMPD1_like"/>
    <property type="match status" value="1"/>
</dbReference>
<dbReference type="GO" id="GO:0003723">
    <property type="term" value="F:RNA binding"/>
    <property type="evidence" value="ECO:0007669"/>
    <property type="project" value="UniProtKB-UniRule"/>
</dbReference>
<evidence type="ECO:0000259" key="2">
    <source>
        <dbReference type="PROSITE" id="PS51165"/>
    </source>
</evidence>
<protein>
    <submittedName>
        <fullName evidence="3">RNA-binding protein</fullName>
    </submittedName>
</protein>
<dbReference type="OrthoDB" id="26307at2157"/>
<gene>
    <name evidence="3" type="ORF">A3L02_07820</name>
</gene>
<dbReference type="SUPFAM" id="SSF143437">
    <property type="entry name" value="THUMP domain-like"/>
    <property type="match status" value="1"/>
</dbReference>
<evidence type="ECO:0000313" key="3">
    <source>
        <dbReference type="EMBL" id="ASI99470.1"/>
    </source>
</evidence>
<dbReference type="Gene3D" id="3.30.2130.30">
    <property type="match status" value="1"/>
</dbReference>